<keyword evidence="3 6" id="KW-0256">Endoplasmic reticulum</keyword>
<proteinExistence type="predicted"/>
<evidence type="ECO:0000313" key="10">
    <source>
        <dbReference type="RefSeq" id="XP_031437072.1"/>
    </source>
</evidence>
<feature type="region of interest" description="Disordered" evidence="7">
    <location>
        <begin position="269"/>
        <end position="625"/>
    </location>
</feature>
<dbReference type="PANTHER" id="PTHR45799">
    <property type="entry name" value="RETICULON-LIKE PROTEIN"/>
    <property type="match status" value="1"/>
</dbReference>
<dbReference type="Proteomes" id="UP000515152">
    <property type="component" value="Chromosome 15"/>
</dbReference>
<gene>
    <name evidence="10" type="primary">rtn1b</name>
</gene>
<feature type="compositionally biased region" description="Gly residues" evidence="7">
    <location>
        <begin position="113"/>
        <end position="133"/>
    </location>
</feature>
<dbReference type="GO" id="GO:0043005">
    <property type="term" value="C:neuron projection"/>
    <property type="evidence" value="ECO:0007669"/>
    <property type="project" value="TreeGrafter"/>
</dbReference>
<dbReference type="AlphaFoldDB" id="A0A6P8GNW0"/>
<feature type="transmembrane region" description="Helical" evidence="6">
    <location>
        <begin position="763"/>
        <end position="784"/>
    </location>
</feature>
<feature type="compositionally biased region" description="Pro residues" evidence="7">
    <location>
        <begin position="575"/>
        <end position="589"/>
    </location>
</feature>
<evidence type="ECO:0000256" key="4">
    <source>
        <dbReference type="ARBA" id="ARBA00022989"/>
    </source>
</evidence>
<evidence type="ECO:0000256" key="7">
    <source>
        <dbReference type="SAM" id="MobiDB-lite"/>
    </source>
</evidence>
<feature type="compositionally biased region" description="Polar residues" evidence="7">
    <location>
        <begin position="92"/>
        <end position="101"/>
    </location>
</feature>
<dbReference type="GO" id="GO:0030182">
    <property type="term" value="P:neuron differentiation"/>
    <property type="evidence" value="ECO:0007669"/>
    <property type="project" value="TreeGrafter"/>
</dbReference>
<evidence type="ECO:0000256" key="5">
    <source>
        <dbReference type="ARBA" id="ARBA00023136"/>
    </source>
</evidence>
<evidence type="ECO:0000313" key="9">
    <source>
        <dbReference type="Proteomes" id="UP000515152"/>
    </source>
</evidence>
<dbReference type="Pfam" id="PF02453">
    <property type="entry name" value="Reticulon"/>
    <property type="match status" value="1"/>
</dbReference>
<evidence type="ECO:0000259" key="8">
    <source>
        <dbReference type="PROSITE" id="PS50845"/>
    </source>
</evidence>
<feature type="compositionally biased region" description="Pro residues" evidence="7">
    <location>
        <begin position="380"/>
        <end position="398"/>
    </location>
</feature>
<evidence type="ECO:0000256" key="2">
    <source>
        <dbReference type="ARBA" id="ARBA00022692"/>
    </source>
</evidence>
<dbReference type="KEGG" id="char:105897731"/>
<keyword evidence="9" id="KW-1185">Reference proteome</keyword>
<dbReference type="FunFam" id="1.20.5.2480:FF:000001">
    <property type="entry name" value="Reticulon"/>
    <property type="match status" value="1"/>
</dbReference>
<feature type="compositionally biased region" description="Pro residues" evidence="7">
    <location>
        <begin position="454"/>
        <end position="476"/>
    </location>
</feature>
<dbReference type="InterPro" id="IPR003388">
    <property type="entry name" value="Reticulon"/>
</dbReference>
<dbReference type="PROSITE" id="PS50845">
    <property type="entry name" value="RETICULON"/>
    <property type="match status" value="1"/>
</dbReference>
<keyword evidence="4 6" id="KW-1133">Transmembrane helix</keyword>
<dbReference type="InterPro" id="IPR046964">
    <property type="entry name" value="RTN1-4"/>
</dbReference>
<dbReference type="CTD" id="327065"/>
<accession>A0A6P8GNW0</accession>
<dbReference type="GO" id="GO:0005789">
    <property type="term" value="C:endoplasmic reticulum membrane"/>
    <property type="evidence" value="ECO:0007669"/>
    <property type="project" value="UniProtKB-SubCell"/>
</dbReference>
<feature type="compositionally biased region" description="Pro residues" evidence="7">
    <location>
        <begin position="541"/>
        <end position="559"/>
    </location>
</feature>
<dbReference type="GeneID" id="105897731"/>
<feature type="region of interest" description="Disordered" evidence="7">
    <location>
        <begin position="30"/>
        <end position="226"/>
    </location>
</feature>
<feature type="transmembrane region" description="Helical" evidence="6">
    <location>
        <begin position="646"/>
        <end position="675"/>
    </location>
</feature>
<feature type="compositionally biased region" description="Polar residues" evidence="7">
    <location>
        <begin position="295"/>
        <end position="310"/>
    </location>
</feature>
<feature type="domain" description="Reticulon" evidence="8">
    <location>
        <begin position="632"/>
        <end position="821"/>
    </location>
</feature>
<sequence>MSVKPSEEPSSEAGWFGDDFEKIDRFGSNVAQFDDLDGQRMKDWEDETSEQKQFSHHPESNRQPLPVVMETASTDKSEPLKKSSDMDDLYTSLLSNQSYSFQKDPPSTYFSGSAGGKSTGGGGSGGSGGGGGLMDDLMSGLDSHTMFSSDSGIEMTPGDPSDLTSSRKLSESDRGVGAGAGGVTSDYSYMDISRPQQQQQHSPLDDDDWGSISSKPGDFLSGLGDMGGMGASSAGGNAGGYMEKGGSGSGVAGGAGAGAGVETLGPALDAQSFPYVEEPSDEELSDYQPYRSPGAGSSASPVKITLTETPPRSPSPNAPMAVSERESILSLGLEGMPTVTLSEPEDDSPGSSTPPFPDDSPSDHKSGDSKSFSPDKTPAPKQPSPAEKPMPPMPPMPSSPSSGSAYPRSPNDAEGSSGGESGDSEIELVTEEPTAAAFAHSAASSYMSFSKPSAPAPTPTPAPALPPSLVSAPPPSSAATLNQYSILREEREAELDSELAMESCGEESPQRGLHHHEAPAPKGPRKPETSLFASAPAMPATAPPAPSPPAAPVPAPSAPAPQKAPAVEEVKAKPSPAPSAPPTTTAPPEPKLEKPVAEEKPGERRRPSQGKGPDRQAGPPPAVFQGLSREKAMELLYWRDMKQSGLLFGSVLLLLFSLTQFSVVSVVAYLALAALSASISFRVYKSVLQAVQKTDEGHPFKCRAYLDMEISLSQDQMQKYAENVQSYLNSMLKELRRLFLVQDLVDSLKFAVLMWLLTYVGALFNGLTLLIMAVVSMFSMPVVYEKYQAQIDQYMGLIRTQVNSVVGKIQEKIPGAKRKAE</sequence>
<dbReference type="GO" id="GO:0071787">
    <property type="term" value="P:endoplasmic reticulum tubular network formation"/>
    <property type="evidence" value="ECO:0007669"/>
    <property type="project" value="TreeGrafter"/>
</dbReference>
<dbReference type="GO" id="GO:0014069">
    <property type="term" value="C:postsynaptic density"/>
    <property type="evidence" value="ECO:0007669"/>
    <property type="project" value="TreeGrafter"/>
</dbReference>
<name>A0A6P8GNW0_CLUHA</name>
<dbReference type="RefSeq" id="XP_031437072.1">
    <property type="nucleotide sequence ID" value="XM_031581212.1"/>
</dbReference>
<dbReference type="GO" id="GO:0007420">
    <property type="term" value="P:brain development"/>
    <property type="evidence" value="ECO:0007669"/>
    <property type="project" value="TreeGrafter"/>
</dbReference>
<protein>
    <recommendedName>
        <fullName evidence="6">Reticulon</fullName>
    </recommendedName>
</protein>
<evidence type="ECO:0000256" key="3">
    <source>
        <dbReference type="ARBA" id="ARBA00022824"/>
    </source>
</evidence>
<keyword evidence="2 6" id="KW-0812">Transmembrane</keyword>
<feature type="compositionally biased region" description="Low complexity" evidence="7">
    <location>
        <begin position="399"/>
        <end position="410"/>
    </location>
</feature>
<feature type="compositionally biased region" description="Basic and acidic residues" evidence="7">
    <location>
        <begin position="590"/>
        <end position="606"/>
    </location>
</feature>
<feature type="compositionally biased region" description="Low complexity" evidence="7">
    <location>
        <begin position="435"/>
        <end position="453"/>
    </location>
</feature>
<organism evidence="9 10">
    <name type="scientific">Clupea harengus</name>
    <name type="common">Atlantic herring</name>
    <dbReference type="NCBI Taxonomy" id="7950"/>
    <lineage>
        <taxon>Eukaryota</taxon>
        <taxon>Metazoa</taxon>
        <taxon>Chordata</taxon>
        <taxon>Craniata</taxon>
        <taxon>Vertebrata</taxon>
        <taxon>Euteleostomi</taxon>
        <taxon>Actinopterygii</taxon>
        <taxon>Neopterygii</taxon>
        <taxon>Teleostei</taxon>
        <taxon>Clupei</taxon>
        <taxon>Clupeiformes</taxon>
        <taxon>Clupeoidei</taxon>
        <taxon>Clupeidae</taxon>
        <taxon>Clupea</taxon>
    </lineage>
</organism>
<keyword evidence="5 6" id="KW-0472">Membrane</keyword>
<feature type="compositionally biased region" description="Basic and acidic residues" evidence="7">
    <location>
        <begin position="73"/>
        <end position="85"/>
    </location>
</feature>
<reference evidence="10" key="1">
    <citation type="submission" date="2025-08" db="UniProtKB">
        <authorList>
            <consortium name="RefSeq"/>
        </authorList>
    </citation>
    <scope>IDENTIFICATION</scope>
</reference>
<comment type="subcellular location">
    <subcellularLocation>
        <location evidence="1 6">Endoplasmic reticulum membrane</location>
        <topology evidence="1 6">Multi-pass membrane protein</topology>
    </subcellularLocation>
</comment>
<evidence type="ECO:0000256" key="1">
    <source>
        <dbReference type="ARBA" id="ARBA00004477"/>
    </source>
</evidence>
<dbReference type="OrthoDB" id="567788at2759"/>
<dbReference type="Gene3D" id="1.20.5.2480">
    <property type="match status" value="1"/>
</dbReference>
<dbReference type="PANTHER" id="PTHR45799:SF6">
    <property type="entry name" value="RETICULON"/>
    <property type="match status" value="1"/>
</dbReference>
<evidence type="ECO:0000256" key="6">
    <source>
        <dbReference type="RuleBase" id="RU210713"/>
    </source>
</evidence>